<dbReference type="Pfam" id="PF01168">
    <property type="entry name" value="Ala_racemase_N"/>
    <property type="match status" value="1"/>
</dbReference>
<proteinExistence type="predicted"/>
<evidence type="ECO:0000313" key="3">
    <source>
        <dbReference type="EMBL" id="MDQ0362092.1"/>
    </source>
</evidence>
<evidence type="ECO:0000259" key="2">
    <source>
        <dbReference type="Pfam" id="PF21279"/>
    </source>
</evidence>
<dbReference type="SUPFAM" id="SSF51419">
    <property type="entry name" value="PLP-binding barrel"/>
    <property type="match status" value="1"/>
</dbReference>
<dbReference type="EMBL" id="JAUSUR010000005">
    <property type="protein sequence ID" value="MDQ0362092.1"/>
    <property type="molecule type" value="Genomic_DNA"/>
</dbReference>
<dbReference type="Gene3D" id="2.40.37.30">
    <property type="match status" value="2"/>
</dbReference>
<evidence type="ECO:0000313" key="4">
    <source>
        <dbReference type="Proteomes" id="UP001230220"/>
    </source>
</evidence>
<evidence type="ECO:0000259" key="1">
    <source>
        <dbReference type="Pfam" id="PF01168"/>
    </source>
</evidence>
<dbReference type="InterPro" id="IPR048449">
    <property type="entry name" value="YhfX-like_C"/>
</dbReference>
<feature type="domain" description="Alanine racemase N-terminal" evidence="1">
    <location>
        <begin position="33"/>
        <end position="264"/>
    </location>
</feature>
<dbReference type="RefSeq" id="WP_307409391.1">
    <property type="nucleotide sequence ID" value="NZ_JAUSUR010000005.1"/>
</dbReference>
<dbReference type="Proteomes" id="UP001230220">
    <property type="component" value="Unassembled WGS sequence"/>
</dbReference>
<protein>
    <submittedName>
        <fullName evidence="3">Amino acid racemase</fullName>
    </submittedName>
</protein>
<reference evidence="3 4" key="1">
    <citation type="submission" date="2023-07" db="EMBL/GenBank/DDBJ databases">
        <title>Genomic Encyclopedia of Type Strains, Phase IV (KMG-IV): sequencing the most valuable type-strain genomes for metagenomic binning, comparative biology and taxonomic classification.</title>
        <authorList>
            <person name="Goeker M."/>
        </authorList>
    </citation>
    <scope>NUCLEOTIDE SEQUENCE [LARGE SCALE GENOMIC DNA]</scope>
    <source>
        <strain evidence="3 4">DSM 16784</strain>
    </source>
</reference>
<feature type="domain" description="YhfX-like C-terminal" evidence="2">
    <location>
        <begin position="278"/>
        <end position="371"/>
    </location>
</feature>
<dbReference type="InterPro" id="IPR001608">
    <property type="entry name" value="Ala_racemase_N"/>
</dbReference>
<organism evidence="3 4">
    <name type="scientific">Breznakia pachnodae</name>
    <dbReference type="NCBI Taxonomy" id="265178"/>
    <lineage>
        <taxon>Bacteria</taxon>
        <taxon>Bacillati</taxon>
        <taxon>Bacillota</taxon>
        <taxon>Erysipelotrichia</taxon>
        <taxon>Erysipelotrichales</taxon>
        <taxon>Erysipelotrichaceae</taxon>
        <taxon>Breznakia</taxon>
    </lineage>
</organism>
<gene>
    <name evidence="3" type="ORF">J2S15_002845</name>
</gene>
<name>A0ABU0E5D6_9FIRM</name>
<comment type="caution">
    <text evidence="3">The sequence shown here is derived from an EMBL/GenBank/DDBJ whole genome shotgun (WGS) entry which is preliminary data.</text>
</comment>
<sequence length="385" mass="43647">MFLNKVIDRNKQLVDCAVQLSKDFKIRPDTFVVDVDQFKENSKIMLDEAKANDVKLYFMLKQLGRNPYLARILTDMGYSGAVVVDYKEAEVLMQHNIPICNVGHLVQTPNYLIEDLIVYGVDYFTVFSIEKIRKINMYAKKHNVVQKLMLRVIDDSDLIYSGQKEGILLKDFEELVKQVKELENVQIDCLTVFPAILFDSEKQAFVETENLNTMKKAELILNNLGIKISELNVPSATCTSSIPLIKQLGGTIGEPGHGLTGTTPGHAVLDLEEKTAVVYVSEVSHNFKNHAYFFGGGFYRRGHWKNAYVVKAKGEAVIDEVILPDLDSIDYYIGLQNNHEIGDIVISAFRFQMFTSRSDIVLVEGIHSEQPLTIYRYGPLGERHE</sequence>
<dbReference type="InterPro" id="IPR029066">
    <property type="entry name" value="PLP-binding_barrel"/>
</dbReference>
<accession>A0ABU0E5D6</accession>
<keyword evidence="4" id="KW-1185">Reference proteome</keyword>
<dbReference type="Pfam" id="PF21279">
    <property type="entry name" value="YhfX-like_C"/>
    <property type="match status" value="1"/>
</dbReference>